<proteinExistence type="predicted"/>
<evidence type="ECO:0000313" key="5">
    <source>
        <dbReference type="EMBL" id="MTW23232.1"/>
    </source>
</evidence>
<dbReference type="AlphaFoldDB" id="A0A6N8EFY5"/>
<gene>
    <name evidence="5" type="ORF">GJ668_19615</name>
</gene>
<keyword evidence="2" id="KW-0472">Membrane</keyword>
<dbReference type="InterPro" id="IPR011662">
    <property type="entry name" value="Secretin/TonB_short_N"/>
</dbReference>
<comment type="caution">
    <text evidence="5">The sequence shown here is derived from an EMBL/GenBank/DDBJ whole genome shotgun (WGS) entry which is preliminary data.</text>
</comment>
<keyword evidence="3" id="KW-0998">Cell outer membrane</keyword>
<name>A0A6N8EFY5_9GAMM</name>
<dbReference type="Gene3D" id="3.30.1370.130">
    <property type="match status" value="1"/>
</dbReference>
<keyword evidence="6" id="KW-1185">Reference proteome</keyword>
<evidence type="ECO:0000256" key="1">
    <source>
        <dbReference type="ARBA" id="ARBA00022448"/>
    </source>
</evidence>
<dbReference type="RefSeq" id="WP_155451766.1">
    <property type="nucleotide sequence ID" value="NZ_WNKT01000112.1"/>
</dbReference>
<protein>
    <recommendedName>
        <fullName evidence="4">Secretin/TonB short N-terminal domain-containing protein</fullName>
    </recommendedName>
</protein>
<dbReference type="Proteomes" id="UP000434044">
    <property type="component" value="Unassembled WGS sequence"/>
</dbReference>
<reference evidence="5 6" key="1">
    <citation type="submission" date="2019-11" db="EMBL/GenBank/DDBJ databases">
        <title>Whole-genome sequence of the anaerobic purple sulfur bacterium Allochromatium palmeri DSM 15591.</title>
        <authorList>
            <person name="Kyndt J.A."/>
            <person name="Meyer T.E."/>
        </authorList>
    </citation>
    <scope>NUCLEOTIDE SEQUENCE [LARGE SCALE GENOMIC DNA]</scope>
    <source>
        <strain evidence="5 6">DSM 15591</strain>
    </source>
</reference>
<evidence type="ECO:0000256" key="2">
    <source>
        <dbReference type="ARBA" id="ARBA00023136"/>
    </source>
</evidence>
<organism evidence="5 6">
    <name type="scientific">Allochromatium palmeri</name>
    <dbReference type="NCBI Taxonomy" id="231048"/>
    <lineage>
        <taxon>Bacteria</taxon>
        <taxon>Pseudomonadati</taxon>
        <taxon>Pseudomonadota</taxon>
        <taxon>Gammaproteobacteria</taxon>
        <taxon>Chromatiales</taxon>
        <taxon>Chromatiaceae</taxon>
        <taxon>Allochromatium</taxon>
    </lineage>
</organism>
<dbReference type="Pfam" id="PF07660">
    <property type="entry name" value="STN"/>
    <property type="match status" value="1"/>
</dbReference>
<keyword evidence="1" id="KW-0813">Transport</keyword>
<dbReference type="OrthoDB" id="9775455at2"/>
<feature type="domain" description="Secretin/TonB short N-terminal" evidence="4">
    <location>
        <begin position="105"/>
        <end position="149"/>
    </location>
</feature>
<evidence type="ECO:0000259" key="4">
    <source>
        <dbReference type="Pfam" id="PF07660"/>
    </source>
</evidence>
<evidence type="ECO:0000256" key="3">
    <source>
        <dbReference type="ARBA" id="ARBA00023237"/>
    </source>
</evidence>
<sequence>MNTNNIKDFKIKFLVLALVLIGIIFFAKKASAVLYMCQPKNGPMFLQEQPCGDAKELHRYGDPKPDPKPVPQQKQYTGDRLTVNYESIDMEAFVNVLESFTGIPFVLRSQVTGNFPLRVKNIPWDELLDSVLNETGLVAKYVNGTIYIGWPRDF</sequence>
<dbReference type="EMBL" id="WNKT01000112">
    <property type="protein sequence ID" value="MTW23232.1"/>
    <property type="molecule type" value="Genomic_DNA"/>
</dbReference>
<evidence type="ECO:0000313" key="6">
    <source>
        <dbReference type="Proteomes" id="UP000434044"/>
    </source>
</evidence>
<accession>A0A6N8EFY5</accession>
<dbReference type="GO" id="GO:0019867">
    <property type="term" value="C:outer membrane"/>
    <property type="evidence" value="ECO:0007669"/>
    <property type="project" value="InterPro"/>
</dbReference>